<protein>
    <submittedName>
        <fullName evidence="1">Uncharacterized protein</fullName>
    </submittedName>
</protein>
<keyword evidence="2" id="KW-1185">Reference proteome</keyword>
<name>A0A3N4LFM5_9PEZI</name>
<accession>A0A3N4LFM5</accession>
<dbReference type="AlphaFoldDB" id="A0A3N4LFM5"/>
<reference evidence="1 2" key="1">
    <citation type="journal article" date="2018" name="Nat. Ecol. Evol.">
        <title>Pezizomycetes genomes reveal the molecular basis of ectomycorrhizal truffle lifestyle.</title>
        <authorList>
            <person name="Murat C."/>
            <person name="Payen T."/>
            <person name="Noel B."/>
            <person name="Kuo A."/>
            <person name="Morin E."/>
            <person name="Chen J."/>
            <person name="Kohler A."/>
            <person name="Krizsan K."/>
            <person name="Balestrini R."/>
            <person name="Da Silva C."/>
            <person name="Montanini B."/>
            <person name="Hainaut M."/>
            <person name="Levati E."/>
            <person name="Barry K.W."/>
            <person name="Belfiori B."/>
            <person name="Cichocki N."/>
            <person name="Clum A."/>
            <person name="Dockter R.B."/>
            <person name="Fauchery L."/>
            <person name="Guy J."/>
            <person name="Iotti M."/>
            <person name="Le Tacon F."/>
            <person name="Lindquist E.A."/>
            <person name="Lipzen A."/>
            <person name="Malagnac F."/>
            <person name="Mello A."/>
            <person name="Molinier V."/>
            <person name="Miyauchi S."/>
            <person name="Poulain J."/>
            <person name="Riccioni C."/>
            <person name="Rubini A."/>
            <person name="Sitrit Y."/>
            <person name="Splivallo R."/>
            <person name="Traeger S."/>
            <person name="Wang M."/>
            <person name="Zifcakova L."/>
            <person name="Wipf D."/>
            <person name="Zambonelli A."/>
            <person name="Paolocci F."/>
            <person name="Nowrousian M."/>
            <person name="Ottonello S."/>
            <person name="Baldrian P."/>
            <person name="Spatafora J.W."/>
            <person name="Henrissat B."/>
            <person name="Nagy L.G."/>
            <person name="Aury J.M."/>
            <person name="Wincker P."/>
            <person name="Grigoriev I.V."/>
            <person name="Bonfante P."/>
            <person name="Martin F.M."/>
        </authorList>
    </citation>
    <scope>NUCLEOTIDE SEQUENCE [LARGE SCALE GENOMIC DNA]</scope>
    <source>
        <strain evidence="1 2">CCBAS932</strain>
    </source>
</reference>
<gene>
    <name evidence="1" type="ORF">P167DRAFT_190988</name>
</gene>
<evidence type="ECO:0000313" key="2">
    <source>
        <dbReference type="Proteomes" id="UP000277580"/>
    </source>
</evidence>
<organism evidence="1 2">
    <name type="scientific">Morchella conica CCBAS932</name>
    <dbReference type="NCBI Taxonomy" id="1392247"/>
    <lineage>
        <taxon>Eukaryota</taxon>
        <taxon>Fungi</taxon>
        <taxon>Dikarya</taxon>
        <taxon>Ascomycota</taxon>
        <taxon>Pezizomycotina</taxon>
        <taxon>Pezizomycetes</taxon>
        <taxon>Pezizales</taxon>
        <taxon>Morchellaceae</taxon>
        <taxon>Morchella</taxon>
    </lineage>
</organism>
<dbReference type="InParanoid" id="A0A3N4LFM5"/>
<dbReference type="Proteomes" id="UP000277580">
    <property type="component" value="Unassembled WGS sequence"/>
</dbReference>
<evidence type="ECO:0000313" key="1">
    <source>
        <dbReference type="EMBL" id="RPB16745.1"/>
    </source>
</evidence>
<proteinExistence type="predicted"/>
<dbReference type="EMBL" id="ML119107">
    <property type="protein sequence ID" value="RPB16745.1"/>
    <property type="molecule type" value="Genomic_DNA"/>
</dbReference>
<sequence length="162" mass="19097">MFKSFILSYPDILSPYRRIDPFQTQLAADGLAMACPSVRSVSQFPFFPPPFRVGSAVKQKTKKPHFRRCVPMICFRVFLFSSGLSTPLGLIRFVRHVPVWLGERKLNRDTCIVLSIRAERFLFLDRYRKYSLHGYGEMEVDGGWRFFFRGEKELFWKHSSFR</sequence>